<evidence type="ECO:0000256" key="1">
    <source>
        <dbReference type="ARBA" id="ARBA00001968"/>
    </source>
</evidence>
<dbReference type="RefSeq" id="XP_058978490.1">
    <property type="nucleotide sequence ID" value="XM_059122507.1"/>
</dbReference>
<evidence type="ECO:0000313" key="10">
    <source>
        <dbReference type="RefSeq" id="XP_058978490.1"/>
    </source>
</evidence>
<evidence type="ECO:0000256" key="3">
    <source>
        <dbReference type="ARBA" id="ARBA00006958"/>
    </source>
</evidence>
<reference evidence="10" key="1">
    <citation type="submission" date="2025-08" db="UniProtKB">
        <authorList>
            <consortium name="RefSeq"/>
        </authorList>
    </citation>
    <scope>IDENTIFICATION</scope>
    <source>
        <strain evidence="10">Aabys</strain>
        <tissue evidence="10">Whole body</tissue>
    </source>
</reference>
<dbReference type="GeneID" id="131802341"/>
<proteinExistence type="inferred from homology"/>
<gene>
    <name evidence="10" type="primary">LOC131802341</name>
</gene>
<comment type="subcellular location">
    <subcellularLocation>
        <location evidence="2">Nucleus</location>
    </subcellularLocation>
</comment>
<keyword evidence="9" id="KW-1185">Reference proteome</keyword>
<dbReference type="Pfam" id="PF13359">
    <property type="entry name" value="DDE_Tnp_4"/>
    <property type="match status" value="1"/>
</dbReference>
<dbReference type="InterPro" id="IPR027806">
    <property type="entry name" value="HARBI1_dom"/>
</dbReference>
<dbReference type="InterPro" id="IPR045249">
    <property type="entry name" value="HARBI1-like"/>
</dbReference>
<accession>A0ABM3UY91</accession>
<evidence type="ECO:0000313" key="9">
    <source>
        <dbReference type="Proteomes" id="UP001652621"/>
    </source>
</evidence>
<evidence type="ECO:0000256" key="6">
    <source>
        <dbReference type="ARBA" id="ARBA00022801"/>
    </source>
</evidence>
<sequence>MIASVGFGLSILNKSMNRGDGNINLFRQLRDAINVLELPEERFIANFRVSKDVFLMLLGEMEPQMKRNTRSSSVPPIVKVSTFLKFLASGGYQFCVGNESVSYMSKAKVSEVISECLNIVEQHICAKWIRLQKTLGEEDECKQSFFNSAGVPGVVGCIDGSHVRIKSPGQQQQHLYYNRKGYYSINVMVICDHNMVINYVDARHPGANHDAFVWDQSDAHDHFKNNFIRGKRNTWLLGDSGYKLQPYMMTPYRNPLNATERNYNKKHSKTRNVVERCFGVLKNRFRCIIGSRGLHYSPAKATQIINTCCALHNICIFYKNHLLPSDAMFQNENEDLGSFSSGDETAAITIRDEIALNLLN</sequence>
<keyword evidence="6" id="KW-0378">Hydrolase</keyword>
<organism evidence="9 10">
    <name type="scientific">Musca domestica</name>
    <name type="common">House fly</name>
    <dbReference type="NCBI Taxonomy" id="7370"/>
    <lineage>
        <taxon>Eukaryota</taxon>
        <taxon>Metazoa</taxon>
        <taxon>Ecdysozoa</taxon>
        <taxon>Arthropoda</taxon>
        <taxon>Hexapoda</taxon>
        <taxon>Insecta</taxon>
        <taxon>Pterygota</taxon>
        <taxon>Neoptera</taxon>
        <taxon>Endopterygota</taxon>
        <taxon>Diptera</taxon>
        <taxon>Brachycera</taxon>
        <taxon>Muscomorpha</taxon>
        <taxon>Muscoidea</taxon>
        <taxon>Muscidae</taxon>
        <taxon>Musca</taxon>
    </lineage>
</organism>
<dbReference type="PANTHER" id="PTHR22930">
    <property type="match status" value="1"/>
</dbReference>
<name>A0ABM3UY91_MUSDO</name>
<comment type="cofactor">
    <cofactor evidence="1">
        <name>a divalent metal cation</name>
        <dbReference type="ChEBI" id="CHEBI:60240"/>
    </cofactor>
</comment>
<keyword evidence="4" id="KW-0540">Nuclease</keyword>
<evidence type="ECO:0000256" key="2">
    <source>
        <dbReference type="ARBA" id="ARBA00004123"/>
    </source>
</evidence>
<keyword evidence="5" id="KW-0479">Metal-binding</keyword>
<keyword evidence="7" id="KW-0539">Nucleus</keyword>
<dbReference type="PANTHER" id="PTHR22930:SF289">
    <property type="entry name" value="DDE TNP4 DOMAIN-CONTAINING PROTEIN-RELATED"/>
    <property type="match status" value="1"/>
</dbReference>
<dbReference type="Proteomes" id="UP001652621">
    <property type="component" value="Unplaced"/>
</dbReference>
<evidence type="ECO:0000256" key="4">
    <source>
        <dbReference type="ARBA" id="ARBA00022722"/>
    </source>
</evidence>
<evidence type="ECO:0000256" key="5">
    <source>
        <dbReference type="ARBA" id="ARBA00022723"/>
    </source>
</evidence>
<protein>
    <submittedName>
        <fullName evidence="10">Nuclease HARBI1</fullName>
    </submittedName>
</protein>
<comment type="similarity">
    <text evidence="3">Belongs to the HARBI1 family.</text>
</comment>
<evidence type="ECO:0000259" key="8">
    <source>
        <dbReference type="Pfam" id="PF13359"/>
    </source>
</evidence>
<evidence type="ECO:0000256" key="7">
    <source>
        <dbReference type="ARBA" id="ARBA00023242"/>
    </source>
</evidence>
<feature type="domain" description="DDE Tnp4" evidence="8">
    <location>
        <begin position="158"/>
        <end position="313"/>
    </location>
</feature>